<evidence type="ECO:0000256" key="6">
    <source>
        <dbReference type="SAM" id="SignalP"/>
    </source>
</evidence>
<accession>A0A7G5C4Y9</accession>
<dbReference type="PANTHER" id="PTHR43649">
    <property type="entry name" value="ARABINOSE-BINDING PROTEIN-RELATED"/>
    <property type="match status" value="1"/>
</dbReference>
<evidence type="ECO:0000256" key="1">
    <source>
        <dbReference type="ARBA" id="ARBA00022475"/>
    </source>
</evidence>
<evidence type="ECO:0000256" key="3">
    <source>
        <dbReference type="ARBA" id="ARBA00023136"/>
    </source>
</evidence>
<keyword evidence="2 6" id="KW-0732">Signal</keyword>
<dbReference type="AlphaFoldDB" id="A0A7G5C4Y9"/>
<sequence>MKRERVTVWRRQLASLGACSLLVAIAAGCTGSSASKEPNSVEGDAFSPFESPVTMGIAYSYSDISLPEGEFTDDHFLTRYLEKKTGINIKYEWEASGEEQYNSKLDLAIRSNDLPDVFIANREQFRVLVQRDMIVDLKPYYEQYTSDLVKSIYDATEGKALKEASVEGKLFGMPNVAIEADSPTYVWVRQDWLDKLKLPAPRSLDDLERISKAFIEEDPDGNGKPDTIGIPVNNTLIYGEKTGVHGLNSVFSAYHAFPKSWIRDEQGHIVYGSIRPEAKAALERIAKWYREGVIDNEFVLRKDIVDIVELNRIGIVFAPWWATYWPLSSAVAKDTKAEWRVFAAPVDSNGVFMTNSSPTTDRYLVVRKGYAHPEAALKMLNVLTRLERNQEPNKAEAQKLRATAVQLGVQLRNYYPFDLLLDYPDAIEKRYDLLIQAKNGDIDSETLDPETRSIYEDMLLENKAPLKNMEAWSTSQAYLLGGAVSKQHKVVKTSLFYGVTPTMEKKWTALQKLEHETYLKIITGELPIEAFDAFVSNWRNQGGSLITSEVAGLVDGNE</sequence>
<protein>
    <submittedName>
        <fullName evidence="7">Extracellular solute-binding protein</fullName>
    </submittedName>
</protein>
<dbReference type="Gene3D" id="3.40.190.10">
    <property type="entry name" value="Periplasmic binding protein-like II"/>
    <property type="match status" value="2"/>
</dbReference>
<keyword evidence="5" id="KW-0449">Lipoprotein</keyword>
<dbReference type="RefSeq" id="WP_182300508.1">
    <property type="nucleotide sequence ID" value="NZ_CP041969.1"/>
</dbReference>
<dbReference type="PANTHER" id="PTHR43649:SF33">
    <property type="entry name" value="POLYGALACTURONAN_RHAMNOGALACTURONAN-BINDING PROTEIN YTCQ"/>
    <property type="match status" value="1"/>
</dbReference>
<dbReference type="Proteomes" id="UP000515679">
    <property type="component" value="Chromosome"/>
</dbReference>
<dbReference type="EMBL" id="CP041969">
    <property type="protein sequence ID" value="QMV44273.1"/>
    <property type="molecule type" value="Genomic_DNA"/>
</dbReference>
<feature type="signal peptide" evidence="6">
    <location>
        <begin position="1"/>
        <end position="26"/>
    </location>
</feature>
<evidence type="ECO:0000313" key="8">
    <source>
        <dbReference type="Proteomes" id="UP000515679"/>
    </source>
</evidence>
<keyword evidence="4" id="KW-0564">Palmitate</keyword>
<feature type="chain" id="PRO_5038777843" evidence="6">
    <location>
        <begin position="27"/>
        <end position="558"/>
    </location>
</feature>
<organism evidence="7 8">
    <name type="scientific">Cohnella cholangitidis</name>
    <dbReference type="NCBI Taxonomy" id="2598458"/>
    <lineage>
        <taxon>Bacteria</taxon>
        <taxon>Bacillati</taxon>
        <taxon>Bacillota</taxon>
        <taxon>Bacilli</taxon>
        <taxon>Bacillales</taxon>
        <taxon>Paenibacillaceae</taxon>
        <taxon>Cohnella</taxon>
    </lineage>
</organism>
<dbReference type="PROSITE" id="PS51257">
    <property type="entry name" value="PROKAR_LIPOPROTEIN"/>
    <property type="match status" value="1"/>
</dbReference>
<evidence type="ECO:0000313" key="7">
    <source>
        <dbReference type="EMBL" id="QMV44273.1"/>
    </source>
</evidence>
<proteinExistence type="predicted"/>
<evidence type="ECO:0000256" key="4">
    <source>
        <dbReference type="ARBA" id="ARBA00023139"/>
    </source>
</evidence>
<gene>
    <name evidence="7" type="ORF">FPL14_26230</name>
</gene>
<keyword evidence="8" id="KW-1185">Reference proteome</keyword>
<dbReference type="InterPro" id="IPR006059">
    <property type="entry name" value="SBP"/>
</dbReference>
<keyword evidence="1" id="KW-1003">Cell membrane</keyword>
<dbReference type="KEGG" id="cchl:FPL14_26230"/>
<dbReference type="Pfam" id="PF01547">
    <property type="entry name" value="SBP_bac_1"/>
    <property type="match status" value="1"/>
</dbReference>
<reference evidence="7 8" key="1">
    <citation type="submission" date="2019-07" db="EMBL/GenBank/DDBJ databases">
        <authorList>
            <person name="Kim J.K."/>
            <person name="Cheong H.-M."/>
            <person name="Choi Y."/>
            <person name="Hwang K.J."/>
            <person name="Lee S."/>
            <person name="Choi C."/>
        </authorList>
    </citation>
    <scope>NUCLEOTIDE SEQUENCE [LARGE SCALE GENOMIC DNA]</scope>
    <source>
        <strain evidence="7 8">KS 22</strain>
    </source>
</reference>
<keyword evidence="3" id="KW-0472">Membrane</keyword>
<evidence type="ECO:0000256" key="5">
    <source>
        <dbReference type="ARBA" id="ARBA00023288"/>
    </source>
</evidence>
<name>A0A7G5C4Y9_9BACL</name>
<evidence type="ECO:0000256" key="2">
    <source>
        <dbReference type="ARBA" id="ARBA00022729"/>
    </source>
</evidence>
<dbReference type="SUPFAM" id="SSF53850">
    <property type="entry name" value="Periplasmic binding protein-like II"/>
    <property type="match status" value="1"/>
</dbReference>
<dbReference type="InterPro" id="IPR050490">
    <property type="entry name" value="Bact_solute-bd_prot1"/>
</dbReference>